<organism evidence="1 2">
    <name type="scientific">Thermobifida halotolerans</name>
    <dbReference type="NCBI Taxonomy" id="483545"/>
    <lineage>
        <taxon>Bacteria</taxon>
        <taxon>Bacillati</taxon>
        <taxon>Actinomycetota</taxon>
        <taxon>Actinomycetes</taxon>
        <taxon>Streptosporangiales</taxon>
        <taxon>Nocardiopsidaceae</taxon>
        <taxon>Thermobifida</taxon>
    </lineage>
</organism>
<evidence type="ECO:0000313" key="1">
    <source>
        <dbReference type="EMBL" id="UOE18230.1"/>
    </source>
</evidence>
<accession>A0AA97LUI8</accession>
<dbReference type="Proteomes" id="UP000265719">
    <property type="component" value="Chromosome"/>
</dbReference>
<dbReference type="RefSeq" id="WP_157129812.1">
    <property type="nucleotide sequence ID" value="NZ_CP063196.1"/>
</dbReference>
<gene>
    <name evidence="1" type="ORF">NI17_015440</name>
</gene>
<proteinExistence type="predicted"/>
<protein>
    <submittedName>
        <fullName evidence="1">Uncharacterized protein</fullName>
    </submittedName>
</protein>
<dbReference type="AlphaFoldDB" id="A0AA97LUI8"/>
<reference evidence="1" key="1">
    <citation type="submission" date="2020-10" db="EMBL/GenBank/DDBJ databases">
        <title>De novo genome project of the cellulose decomposer Thermobifida halotolerans type strain.</title>
        <authorList>
            <person name="Nagy I."/>
            <person name="Horvath B."/>
            <person name="Kukolya J."/>
            <person name="Nagy I."/>
            <person name="Orsini M."/>
        </authorList>
    </citation>
    <scope>NUCLEOTIDE SEQUENCE</scope>
    <source>
        <strain evidence="1">DSM 44931</strain>
    </source>
</reference>
<name>A0AA97LUI8_9ACTN</name>
<keyword evidence="2" id="KW-1185">Reference proteome</keyword>
<dbReference type="EMBL" id="CP063196">
    <property type="protein sequence ID" value="UOE18230.1"/>
    <property type="molecule type" value="Genomic_DNA"/>
</dbReference>
<evidence type="ECO:0000313" key="2">
    <source>
        <dbReference type="Proteomes" id="UP000265719"/>
    </source>
</evidence>
<dbReference type="KEGG" id="thao:NI17_015440"/>
<sequence>MNDRDNEAPAWLAEHLEELTAEDTERAIRALKAHREQQLASDPATLAKAIRARMPY</sequence>